<feature type="transmembrane region" description="Helical" evidence="1">
    <location>
        <begin position="98"/>
        <end position="116"/>
    </location>
</feature>
<feature type="transmembrane region" description="Helical" evidence="1">
    <location>
        <begin position="73"/>
        <end position="91"/>
    </location>
</feature>
<keyword evidence="3" id="KW-1185">Reference proteome</keyword>
<dbReference type="Proteomes" id="UP001408789">
    <property type="component" value="Unassembled WGS sequence"/>
</dbReference>
<name>A0AAP0D1T0_9ASTR</name>
<keyword evidence="1" id="KW-1133">Transmembrane helix</keyword>
<keyword evidence="1" id="KW-0812">Transmembrane</keyword>
<evidence type="ECO:0000313" key="3">
    <source>
        <dbReference type="Proteomes" id="UP001408789"/>
    </source>
</evidence>
<protein>
    <submittedName>
        <fullName evidence="2">Uncharacterized protein</fullName>
    </submittedName>
</protein>
<dbReference type="EMBL" id="JBCNJP010000018">
    <property type="protein sequence ID" value="KAK9063264.1"/>
    <property type="molecule type" value="Genomic_DNA"/>
</dbReference>
<reference evidence="2 3" key="1">
    <citation type="submission" date="2024-04" db="EMBL/GenBank/DDBJ databases">
        <title>The reference genome of an endangered Asteraceae, Deinandra increscens subsp. villosa, native to the Central Coast of California.</title>
        <authorList>
            <person name="Guilliams M."/>
            <person name="Hasenstab-Lehman K."/>
            <person name="Meyer R."/>
            <person name="Mcevoy S."/>
        </authorList>
    </citation>
    <scope>NUCLEOTIDE SEQUENCE [LARGE SCALE GENOMIC DNA]</scope>
    <source>
        <tissue evidence="2">Leaf</tissue>
    </source>
</reference>
<comment type="caution">
    <text evidence="2">The sequence shown here is derived from an EMBL/GenBank/DDBJ whole genome shotgun (WGS) entry which is preliminary data.</text>
</comment>
<evidence type="ECO:0000256" key="1">
    <source>
        <dbReference type="SAM" id="Phobius"/>
    </source>
</evidence>
<evidence type="ECO:0000313" key="2">
    <source>
        <dbReference type="EMBL" id="KAK9063264.1"/>
    </source>
</evidence>
<organism evidence="2 3">
    <name type="scientific">Deinandra increscens subsp. villosa</name>
    <dbReference type="NCBI Taxonomy" id="3103831"/>
    <lineage>
        <taxon>Eukaryota</taxon>
        <taxon>Viridiplantae</taxon>
        <taxon>Streptophyta</taxon>
        <taxon>Embryophyta</taxon>
        <taxon>Tracheophyta</taxon>
        <taxon>Spermatophyta</taxon>
        <taxon>Magnoliopsida</taxon>
        <taxon>eudicotyledons</taxon>
        <taxon>Gunneridae</taxon>
        <taxon>Pentapetalae</taxon>
        <taxon>asterids</taxon>
        <taxon>campanulids</taxon>
        <taxon>Asterales</taxon>
        <taxon>Asteraceae</taxon>
        <taxon>Asteroideae</taxon>
        <taxon>Heliantheae alliance</taxon>
        <taxon>Madieae</taxon>
        <taxon>Madiinae</taxon>
        <taxon>Deinandra</taxon>
    </lineage>
</organism>
<sequence length="474" mass="53417">MMWIGIYIAVASLFCILPMVADLLHGLKNKQLWFPCKYFTLNAASLTVIAVAMKLPVDLSNSMPNDIDQAAKFGSMAFMCAMMANLLPSLATMEGKELLTNLIALDILVITLVVNVCIQIETGHETALKDLESQQGRITVEKLKQHISNHWIMAVTGSPQFRTVCSATTSASGWIKVIFGASYSTSVENSAQLQYKDLSWYVLHLQDDMEFAERALKSISKSVNRLIKSAEKQQPNNLMKLLEEFKGFEGVGKYVMHQVPHLPEEEKLIMSVSEGLTYVKHVEETLNATDEYVIIQKAARTLWLEVEVYHEWLGNKLQNSAYQDNTTKEIVQWFSDTAENMITDLESKNMKGSDDSSLYMSVSACSMYRITQTILVSNHVNIDQVSEEELFAQLSSMISNIFAACLTNLPQVIAMKCHTNVIEKREESVHAAAQLLGETMQIINSLQERQLPRLDCDELPFIDKWHDCFLHISP</sequence>
<gene>
    <name evidence="2" type="ORF">SSX86_017134</name>
</gene>
<accession>A0AAP0D1T0</accession>
<proteinExistence type="predicted"/>
<feature type="transmembrane region" description="Helical" evidence="1">
    <location>
        <begin position="6"/>
        <end position="24"/>
    </location>
</feature>
<dbReference type="PANTHER" id="PTHR35307:SF6">
    <property type="entry name" value="TRANSMEMBRANE PROTEIN"/>
    <property type="match status" value="1"/>
</dbReference>
<keyword evidence="1" id="KW-0472">Membrane</keyword>
<dbReference type="AlphaFoldDB" id="A0AAP0D1T0"/>
<dbReference type="PANTHER" id="PTHR35307">
    <property type="entry name" value="PROTEIN, PUTATIVE-RELATED"/>
    <property type="match status" value="1"/>
</dbReference>
<feature type="transmembrane region" description="Helical" evidence="1">
    <location>
        <begin position="36"/>
        <end position="53"/>
    </location>
</feature>